<comment type="caution">
    <text evidence="2">The sequence shown here is derived from an EMBL/GenBank/DDBJ whole genome shotgun (WGS) entry which is preliminary data.</text>
</comment>
<accession>A0A9Q3FGF6</accession>
<keyword evidence="3" id="KW-1185">Reference proteome</keyword>
<dbReference type="EMBL" id="AVOT02043058">
    <property type="protein sequence ID" value="MBW0538474.1"/>
    <property type="molecule type" value="Genomic_DNA"/>
</dbReference>
<sequence>MRVRLWSHEPPGTLAYGLILALGGSSNPQGPYDMPKKKGHKGNQKEKRAKKAPHQNSIKMAIVMARTQNTQEGPKWPKTIVRPNFKDNGDKPLCWMIPKANQGEENPRGPISWPIMGIYIDIPIIHPFFEVKRSNTLVLGYNPRFISLKEELIEIQKKSIIQSLRNLFKSQRRVEDR</sequence>
<name>A0A9Q3FGF6_9BASI</name>
<dbReference type="Proteomes" id="UP000765509">
    <property type="component" value="Unassembled WGS sequence"/>
</dbReference>
<evidence type="ECO:0000313" key="3">
    <source>
        <dbReference type="Proteomes" id="UP000765509"/>
    </source>
</evidence>
<proteinExistence type="predicted"/>
<evidence type="ECO:0000256" key="1">
    <source>
        <dbReference type="SAM" id="MobiDB-lite"/>
    </source>
</evidence>
<protein>
    <submittedName>
        <fullName evidence="2">Uncharacterized protein</fullName>
    </submittedName>
</protein>
<feature type="region of interest" description="Disordered" evidence="1">
    <location>
        <begin position="27"/>
        <end position="54"/>
    </location>
</feature>
<dbReference type="AlphaFoldDB" id="A0A9Q3FGF6"/>
<organism evidence="2 3">
    <name type="scientific">Austropuccinia psidii MF-1</name>
    <dbReference type="NCBI Taxonomy" id="1389203"/>
    <lineage>
        <taxon>Eukaryota</taxon>
        <taxon>Fungi</taxon>
        <taxon>Dikarya</taxon>
        <taxon>Basidiomycota</taxon>
        <taxon>Pucciniomycotina</taxon>
        <taxon>Pucciniomycetes</taxon>
        <taxon>Pucciniales</taxon>
        <taxon>Sphaerophragmiaceae</taxon>
        <taxon>Austropuccinia</taxon>
    </lineage>
</organism>
<gene>
    <name evidence="2" type="ORF">O181_078189</name>
</gene>
<feature type="compositionally biased region" description="Basic residues" evidence="1">
    <location>
        <begin position="37"/>
        <end position="53"/>
    </location>
</feature>
<evidence type="ECO:0000313" key="2">
    <source>
        <dbReference type="EMBL" id="MBW0538474.1"/>
    </source>
</evidence>
<reference evidence="2" key="1">
    <citation type="submission" date="2021-03" db="EMBL/GenBank/DDBJ databases">
        <title>Draft genome sequence of rust myrtle Austropuccinia psidii MF-1, a brazilian biotype.</title>
        <authorList>
            <person name="Quecine M.C."/>
            <person name="Pachon D.M.R."/>
            <person name="Bonatelli M.L."/>
            <person name="Correr F.H."/>
            <person name="Franceschini L.M."/>
            <person name="Leite T.F."/>
            <person name="Margarido G.R.A."/>
            <person name="Almeida C.A."/>
            <person name="Ferrarezi J.A."/>
            <person name="Labate C.A."/>
        </authorList>
    </citation>
    <scope>NUCLEOTIDE SEQUENCE</scope>
    <source>
        <strain evidence="2">MF-1</strain>
    </source>
</reference>